<evidence type="ECO:0000313" key="6">
    <source>
        <dbReference type="EMBL" id="PRP95431.1"/>
    </source>
</evidence>
<keyword evidence="1 4" id="KW-0489">Methyltransferase</keyword>
<organism evidence="6 7">
    <name type="scientific">Enhygromyxa salina</name>
    <dbReference type="NCBI Taxonomy" id="215803"/>
    <lineage>
        <taxon>Bacteria</taxon>
        <taxon>Pseudomonadati</taxon>
        <taxon>Myxococcota</taxon>
        <taxon>Polyangia</taxon>
        <taxon>Nannocystales</taxon>
        <taxon>Nannocystaceae</taxon>
        <taxon>Enhygromyxa</taxon>
    </lineage>
</organism>
<dbReference type="Proteomes" id="UP000237968">
    <property type="component" value="Unassembled WGS sequence"/>
</dbReference>
<dbReference type="PANTHER" id="PTHR11061">
    <property type="entry name" value="RNA M5U METHYLTRANSFERASE"/>
    <property type="match status" value="1"/>
</dbReference>
<reference evidence="6 7" key="1">
    <citation type="submission" date="2018-03" db="EMBL/GenBank/DDBJ databases">
        <title>Draft Genome Sequences of the Obligatory Marine Myxobacteria Enhygromyxa salina SWB005.</title>
        <authorList>
            <person name="Poehlein A."/>
            <person name="Moghaddam J.A."/>
            <person name="Harms H."/>
            <person name="Alanjari M."/>
            <person name="Koenig G.M."/>
            <person name="Daniel R."/>
            <person name="Schaeberle T.F."/>
        </authorList>
    </citation>
    <scope>NUCLEOTIDE SEQUENCE [LARGE SCALE GENOMIC DNA]</scope>
    <source>
        <strain evidence="6 7">SWB005</strain>
    </source>
</reference>
<dbReference type="InterPro" id="IPR002792">
    <property type="entry name" value="TRAM_dom"/>
</dbReference>
<dbReference type="Pfam" id="PF05958">
    <property type="entry name" value="tRNA_U5-meth_tr"/>
    <property type="match status" value="1"/>
</dbReference>
<dbReference type="AlphaFoldDB" id="A0A2S9XRV5"/>
<evidence type="ECO:0000256" key="1">
    <source>
        <dbReference type="ARBA" id="ARBA00022603"/>
    </source>
</evidence>
<evidence type="ECO:0000259" key="5">
    <source>
        <dbReference type="PROSITE" id="PS50926"/>
    </source>
</evidence>
<dbReference type="InterPro" id="IPR029063">
    <property type="entry name" value="SAM-dependent_MTases_sf"/>
</dbReference>
<evidence type="ECO:0000256" key="2">
    <source>
        <dbReference type="ARBA" id="ARBA00022679"/>
    </source>
</evidence>
<dbReference type="RefSeq" id="WP_146155890.1">
    <property type="nucleotide sequence ID" value="NZ_PVNK01000170.1"/>
</dbReference>
<dbReference type="GO" id="GO:0070041">
    <property type="term" value="F:rRNA (uridine-C5-)-methyltransferase activity"/>
    <property type="evidence" value="ECO:0007669"/>
    <property type="project" value="TreeGrafter"/>
</dbReference>
<keyword evidence="7" id="KW-1185">Reference proteome</keyword>
<dbReference type="Gene3D" id="2.40.50.1070">
    <property type="match status" value="1"/>
</dbReference>
<dbReference type="PANTHER" id="PTHR11061:SF30">
    <property type="entry name" value="TRNA (URACIL(54)-C(5))-METHYLTRANSFERASE"/>
    <property type="match status" value="1"/>
</dbReference>
<dbReference type="EC" id="2.1.1.189" evidence="6"/>
<evidence type="ECO:0000256" key="4">
    <source>
        <dbReference type="PROSITE-ProRule" id="PRU01024"/>
    </source>
</evidence>
<sequence>MLKVGDEVEVEVGATDARGYGAAPLDGRTVLVPGLFPGERGRVRVEALARHSDQAHAQLRELLRPSPARRELPCPRHEHAVLDREAQRAGPRRNPACGGCPLMALDYGAQLELERAWLEAAHGLVLSEPILGVGAQELGYRCSSKRIVTGRAGQLRLGSRAAGKRRGDYVADMHGCRVDHAKIRAAFDGLEQVANELGIEPWREDRRAGDLRYAWAKTNGEQVLLTLITGSTGAEASRAPELGQRLHALGLADGVAWSVQSSRGNAIRGHEATHVVGLERLAVEIGGVQIQVGALGFLQTNLAVAALAYRDLLGLAPGELGEAPRGRLAFDLYAGAGVTTRQLRARFDEVLACESHPESAAALGVEPELADAVCRRWREAGRATPDLVLANPPRAGLGRATCEALVELAAPRIHMMSCSAKTLAEDLRRLEDRYEVLGLRGYDMLPQTPHVELVAWLRLRAG</sequence>
<feature type="binding site" evidence="4">
    <location>
        <position position="299"/>
    </location>
    <ligand>
        <name>S-adenosyl-L-methionine</name>
        <dbReference type="ChEBI" id="CHEBI:59789"/>
    </ligand>
</feature>
<feature type="active site" description="Nucleophile" evidence="4">
    <location>
        <position position="418"/>
    </location>
</feature>
<feature type="binding site" evidence="4">
    <location>
        <position position="354"/>
    </location>
    <ligand>
        <name>S-adenosyl-L-methionine</name>
        <dbReference type="ChEBI" id="CHEBI:59789"/>
    </ligand>
</feature>
<dbReference type="SUPFAM" id="SSF50249">
    <property type="entry name" value="Nucleic acid-binding proteins"/>
    <property type="match status" value="1"/>
</dbReference>
<dbReference type="PROSITE" id="PS50926">
    <property type="entry name" value="TRAM"/>
    <property type="match status" value="1"/>
</dbReference>
<accession>A0A2S9XRV5</accession>
<evidence type="ECO:0000256" key="3">
    <source>
        <dbReference type="ARBA" id="ARBA00022691"/>
    </source>
</evidence>
<name>A0A2S9XRV5_9BACT</name>
<keyword evidence="3 4" id="KW-0949">S-adenosyl-L-methionine</keyword>
<feature type="binding site" evidence="4">
    <location>
        <position position="391"/>
    </location>
    <ligand>
        <name>S-adenosyl-L-methionine</name>
        <dbReference type="ChEBI" id="CHEBI:59789"/>
    </ligand>
</feature>
<feature type="binding site" evidence="4">
    <location>
        <position position="333"/>
    </location>
    <ligand>
        <name>S-adenosyl-L-methionine</name>
        <dbReference type="ChEBI" id="CHEBI:59789"/>
    </ligand>
</feature>
<proteinExistence type="inferred from homology"/>
<dbReference type="Gene3D" id="3.40.50.150">
    <property type="entry name" value="Vaccinia Virus protein VP39"/>
    <property type="match status" value="1"/>
</dbReference>
<dbReference type="PROSITE" id="PS51687">
    <property type="entry name" value="SAM_MT_RNA_M5U"/>
    <property type="match status" value="1"/>
</dbReference>
<dbReference type="SUPFAM" id="SSF53335">
    <property type="entry name" value="S-adenosyl-L-methionine-dependent methyltransferases"/>
    <property type="match status" value="1"/>
</dbReference>
<dbReference type="OrthoDB" id="9804590at2"/>
<dbReference type="EMBL" id="PVNK01000170">
    <property type="protein sequence ID" value="PRP95431.1"/>
    <property type="molecule type" value="Genomic_DNA"/>
</dbReference>
<protein>
    <submittedName>
        <fullName evidence="6">23S rRNA (Uracil-C(5))-methyltransferase RlmCD</fullName>
        <ecNumber evidence="6">2.1.1.189</ecNumber>
    </submittedName>
</protein>
<dbReference type="InterPro" id="IPR010280">
    <property type="entry name" value="U5_MeTrfase_fam"/>
</dbReference>
<dbReference type="Gene3D" id="2.40.50.140">
    <property type="entry name" value="Nucleic acid-binding proteins"/>
    <property type="match status" value="1"/>
</dbReference>
<comment type="similarity">
    <text evidence="4">Belongs to the class I-like SAM-binding methyltransferase superfamily. RNA M5U methyltransferase family.</text>
</comment>
<dbReference type="GO" id="GO:0070475">
    <property type="term" value="P:rRNA base methylation"/>
    <property type="evidence" value="ECO:0007669"/>
    <property type="project" value="TreeGrafter"/>
</dbReference>
<comment type="caution">
    <text evidence="6">The sequence shown here is derived from an EMBL/GenBank/DDBJ whole genome shotgun (WGS) entry which is preliminary data.</text>
</comment>
<evidence type="ECO:0000313" key="7">
    <source>
        <dbReference type="Proteomes" id="UP000237968"/>
    </source>
</evidence>
<gene>
    <name evidence="6" type="primary">rlmCD_1</name>
    <name evidence="6" type="ORF">ENSA5_38960</name>
</gene>
<keyword evidence="2 4" id="KW-0808">Transferase</keyword>
<dbReference type="InterPro" id="IPR012340">
    <property type="entry name" value="NA-bd_OB-fold"/>
</dbReference>
<feature type="domain" description="TRAM" evidence="5">
    <location>
        <begin position="1"/>
        <end position="61"/>
    </location>
</feature>